<dbReference type="EMBL" id="KF031995">
    <property type="protein sequence ID" value="AGV29521.1"/>
    <property type="molecule type" value="mRNA"/>
</dbReference>
<proteinExistence type="evidence at transcript level"/>
<protein>
    <submittedName>
        <fullName evidence="1">Putative NAC domain class transcription factor</fullName>
    </submittedName>
</protein>
<organism evidence="1">
    <name type="scientific">Tamarix hispida</name>
    <dbReference type="NCBI Taxonomy" id="189793"/>
    <lineage>
        <taxon>Eukaryota</taxon>
        <taxon>Viridiplantae</taxon>
        <taxon>Streptophyta</taxon>
        <taxon>Embryophyta</taxon>
        <taxon>Tracheophyta</taxon>
        <taxon>Spermatophyta</taxon>
        <taxon>Magnoliopsida</taxon>
        <taxon>eudicotyledons</taxon>
        <taxon>Gunneridae</taxon>
        <taxon>Pentapetalae</taxon>
        <taxon>Caryophyllales</taxon>
        <taxon>Tamaricaceae</taxon>
        <taxon>Tamarix</taxon>
    </lineage>
</organism>
<evidence type="ECO:0000313" key="1">
    <source>
        <dbReference type="EMBL" id="AGV29521.1"/>
    </source>
</evidence>
<sequence>YALLENLKASFVLCRVFIKSRGQKSVSNLALRSCAEESVGIVRHIGIQHDGNITSNEARAKEHEC</sequence>
<gene>
    <name evidence="1" type="primary">NAC70</name>
</gene>
<feature type="non-terminal residue" evidence="1">
    <location>
        <position position="1"/>
    </location>
</feature>
<accession>T2CA01</accession>
<reference evidence="1" key="1">
    <citation type="submission" date="2013-05" db="EMBL/GenBank/DDBJ databases">
        <authorList>
            <person name="Wang Y.C."/>
            <person name="Wang L.Q."/>
            <person name="Wang C."/>
        </authorList>
    </citation>
    <scope>NUCLEOTIDE SEQUENCE</scope>
</reference>
<dbReference type="AlphaFoldDB" id="T2CA01"/>
<name>T2CA01_9CARY</name>